<sequence>MSCLLQCRPPGEQDETCEDLSSDALKEMIREHHALVMRTLQKQQAALDALRGWWRADEPGDGDGFHHGAKGAPGEISITPRAEAKDPLAEAAAAQVSLEELDRLQDLIQVQGASIELQVREPALATAHEEASLPKSRIASRIQARVHKTRILKQLTRMEKLHSFVEEGPLDLLAGFVILINAAVLIVEQQLKGSIASGALAVEAASGSFMISQNESDAFEIAEFCFLFFYLCEMAIRIGVLRKRWYYTEEEGYMWGNFFDIMLVGFGVVDAVLLAGFRGENYASTQLVRLLRVTKVVKTMRLVRVMHLFSQLRSMVDVFRASLSALFWSMMMLLVCMMIASLILCEACLGFIVDSTQSRDVREMLLKTYGSFTRAMYTFFEITFSGGWPALIRPLVDDVSVYFAIPCLLYVVVVVFAALRLITALFVRSTLHALSNDAGAAVLERLQHSAELQAKLTHLFEDADLDQDKSLSLAEWERLVKHPEIVHYLSTLEIDVHDARMLFQLLDDGDGHLSVQEFCEGIPKVRGNAKSLDIVCLLHETGRIRKECQEILAAVRARAIDVLNQHLELKYIDGPAFSVALTCANVFGAVQVLLNSLDVLQREVACCREEATALREYLTEAPRTQAEQQCLTDFIPIIACPLKDGAYKLPSQLAAGAEVEEAERSSGQEAAIAAALLPEALKAYRLATSAADLSPAGSSIRAVLSWQYNHSVRLALETKGTWPRKELSALALKMGAAMLPPATPCEFVEDRGYVLSSVSLLPQRYASLTRQQSSHKEYARASHMGDEDVTEYGKQAMNDFDCLEGGFRRLDGKVLAADYSLLRSHFPDLQGKSNVEVDAWLLEEMAHFCFVGLGKSRQGASLLRHFDDAGWIALNIERIMEGPEAAWLSEGQAQRLDEGGDHHHLISSKGILGGSRSALRVRSGGRAATFLVGDRYGIDEEGNFRADMLDVKGIGTLPAAGIGSWQDRELAFQRLVQRLLDLEGLSDAWYRGPPVPKRRANKQASKQLDPEDGELLHRPLAVLWLVLVLFVSLLLGFGGRAVMLLLGAGGTWRLWRSGGGSSLGQLLSESLGGCGGGRLGVATVLACCWVRPWNAAIVLTHLTQWTTEHWGSDVELVADDDEVPRRRRGSLRLTCPLSGERERDSYPIKLQTWITFDHSNSQDIFFVVDVLQADATPTTLEASAFARTMCILRVLDGNCAGESLPNLSREPFFMGLMLQKMRHFFVTKVEHGTCRPGDEQCQKQVYARYRSARVTSSVKADAACTHFMDFSDFYVLPQSPLPDAWRMSEDALRRRRAALIYSAFALERSATSERALQPGTFVLNMFRQLDVDLNIRRDTPLMAWASFLLLPLLRAEAQSLLQVEGQLRRTQQAAASPHDAAWFYALEAIQPAEALESEHPHPRLRPQRHQATLSVAQGKVSENLEVQKHVTQKPSVSHTSTNLEATTPSPKAEQTEGPLQKRAVLGNLTCSKPGCAANVTLQLYDPETEYARDCNLSLAVHATDFDDNFAGERVANFLANGRAMGGDCYPLVNGCVSKASRELLFTCISDLPVDTVISRTGKLRVDAEIPGNVDECPYHGNLLHGVTTIQCHVGKLADLTTTSTTATTTTVAENSVAGASGASGRQASPEDLDFVKKWLAEHPGKSIEEMPGYSSFYNLSNMSDRPPLPASLGISGYYGSSARHLEAQLGSGPGHGQARPRFPFHRPTNLATQGALRCAEKGCSTSLILNFNRTLAQINRCVAQLWVNQTDFDNLDGAEELLSVSVAGKEVLSQAKPGKNPCRSAYNGKPLSLKDIRYHALEDLDITQAIRDGPVRISAQISDQVDECPSNGYLLDSALEVSCNISTIGALLEEDEVSVADVLDLNKELLDATDDTDRDKAFKNFLDVAASTQSSSDHSWFMELDDSRMSRWPGCRCKEKMTKVHCAARVLASMSDGEGRIATKARFLAKLHRRRFEAARAAHPWETGVQLARRSARRCNAVQLRFRSMWLPLKHLTKVDVLTTSDGLAFGVGVYSGAVEELAVWKGLLFEF</sequence>
<evidence type="ECO:0000256" key="6">
    <source>
        <dbReference type="ARBA" id="ARBA00022837"/>
    </source>
</evidence>
<keyword evidence="7" id="KW-0851">Voltage-gated channel</keyword>
<evidence type="ECO:0000256" key="12">
    <source>
        <dbReference type="ARBA" id="ARBA00023303"/>
    </source>
</evidence>
<feature type="transmembrane region" description="Helical" evidence="14">
    <location>
        <begin position="252"/>
        <end position="277"/>
    </location>
</feature>
<keyword evidence="10 14" id="KW-0472">Membrane</keyword>
<evidence type="ECO:0000256" key="13">
    <source>
        <dbReference type="SAM" id="MobiDB-lite"/>
    </source>
</evidence>
<evidence type="ECO:0000256" key="10">
    <source>
        <dbReference type="ARBA" id="ARBA00023136"/>
    </source>
</evidence>
<evidence type="ECO:0000256" key="11">
    <source>
        <dbReference type="ARBA" id="ARBA00023180"/>
    </source>
</evidence>
<evidence type="ECO:0000256" key="3">
    <source>
        <dbReference type="ARBA" id="ARBA00022568"/>
    </source>
</evidence>
<dbReference type="Pfam" id="PF00520">
    <property type="entry name" value="Ion_trans"/>
    <property type="match status" value="1"/>
</dbReference>
<dbReference type="PROSITE" id="PS00018">
    <property type="entry name" value="EF_HAND_1"/>
    <property type="match status" value="1"/>
</dbReference>
<feature type="transmembrane region" description="Helical" evidence="14">
    <location>
        <begin position="325"/>
        <end position="353"/>
    </location>
</feature>
<comment type="caution">
    <text evidence="16">The sequence shown here is derived from an EMBL/GenBank/DDBJ whole genome shotgun (WGS) entry which is preliminary data.</text>
</comment>
<proteinExistence type="predicted"/>
<dbReference type="Proteomes" id="UP000186817">
    <property type="component" value="Unassembled WGS sequence"/>
</dbReference>
<keyword evidence="12 16" id="KW-0407">Ion channel</keyword>
<feature type="transmembrane region" description="Helical" evidence="14">
    <location>
        <begin position="1022"/>
        <end position="1046"/>
    </location>
</feature>
<evidence type="ECO:0000313" key="17">
    <source>
        <dbReference type="Proteomes" id="UP000186817"/>
    </source>
</evidence>
<evidence type="ECO:0000256" key="1">
    <source>
        <dbReference type="ARBA" id="ARBA00004141"/>
    </source>
</evidence>
<name>A0A1Q9DHC6_SYMMI</name>
<evidence type="ECO:0000259" key="15">
    <source>
        <dbReference type="Pfam" id="PF00520"/>
    </source>
</evidence>
<dbReference type="InterPro" id="IPR050599">
    <property type="entry name" value="VDCC_alpha-1_subunit"/>
</dbReference>
<gene>
    <name evidence="16" type="primary">Scn10a</name>
    <name evidence="16" type="ORF">AK812_SmicGene23430</name>
</gene>
<dbReference type="SUPFAM" id="SSF47473">
    <property type="entry name" value="EF-hand"/>
    <property type="match status" value="1"/>
</dbReference>
<evidence type="ECO:0000256" key="7">
    <source>
        <dbReference type="ARBA" id="ARBA00022882"/>
    </source>
</evidence>
<keyword evidence="5 14" id="KW-0812">Transmembrane</keyword>
<evidence type="ECO:0000313" key="16">
    <source>
        <dbReference type="EMBL" id="OLP94510.1"/>
    </source>
</evidence>
<feature type="transmembrane region" description="Helical" evidence="14">
    <location>
        <begin position="403"/>
        <end position="427"/>
    </location>
</feature>
<feature type="region of interest" description="Disordered" evidence="13">
    <location>
        <begin position="1425"/>
        <end position="1459"/>
    </location>
</feature>
<dbReference type="SUPFAM" id="SSF81324">
    <property type="entry name" value="Voltage-gated potassium channels"/>
    <property type="match status" value="1"/>
</dbReference>
<reference evidence="16 17" key="1">
    <citation type="submission" date="2016-02" db="EMBL/GenBank/DDBJ databases">
        <title>Genome analysis of coral dinoflagellate symbionts highlights evolutionary adaptations to a symbiotic lifestyle.</title>
        <authorList>
            <person name="Aranda M."/>
            <person name="Li Y."/>
            <person name="Liew Y.J."/>
            <person name="Baumgarten S."/>
            <person name="Simakov O."/>
            <person name="Wilson M."/>
            <person name="Piel J."/>
            <person name="Ashoor H."/>
            <person name="Bougouffa S."/>
            <person name="Bajic V.B."/>
            <person name="Ryu T."/>
            <person name="Ravasi T."/>
            <person name="Bayer T."/>
            <person name="Micklem G."/>
            <person name="Kim H."/>
            <person name="Bhak J."/>
            <person name="Lajeunesse T.C."/>
            <person name="Voolstra C.R."/>
        </authorList>
    </citation>
    <scope>NUCLEOTIDE SEQUENCE [LARGE SCALE GENOMIC DNA]</scope>
    <source>
        <strain evidence="16 17">CCMP2467</strain>
    </source>
</reference>
<dbReference type="GO" id="GO:0098703">
    <property type="term" value="P:calcium ion import across plasma membrane"/>
    <property type="evidence" value="ECO:0007669"/>
    <property type="project" value="TreeGrafter"/>
</dbReference>
<dbReference type="InterPro" id="IPR005821">
    <property type="entry name" value="Ion_trans_dom"/>
</dbReference>
<feature type="compositionally biased region" description="Polar residues" evidence="13">
    <location>
        <begin position="1432"/>
        <end position="1449"/>
    </location>
</feature>
<protein>
    <submittedName>
        <fullName evidence="16">Sodium channel protein type 10 subunit alpha</fullName>
    </submittedName>
</protein>
<keyword evidence="17" id="KW-1185">Reference proteome</keyword>
<organism evidence="16 17">
    <name type="scientific">Symbiodinium microadriaticum</name>
    <name type="common">Dinoflagellate</name>
    <name type="synonym">Zooxanthella microadriatica</name>
    <dbReference type="NCBI Taxonomy" id="2951"/>
    <lineage>
        <taxon>Eukaryota</taxon>
        <taxon>Sar</taxon>
        <taxon>Alveolata</taxon>
        <taxon>Dinophyceae</taxon>
        <taxon>Suessiales</taxon>
        <taxon>Symbiodiniaceae</taxon>
        <taxon>Symbiodinium</taxon>
    </lineage>
</organism>
<evidence type="ECO:0000256" key="8">
    <source>
        <dbReference type="ARBA" id="ARBA00022989"/>
    </source>
</evidence>
<keyword evidence="2" id="KW-0813">Transport</keyword>
<dbReference type="Gene3D" id="1.10.287.70">
    <property type="match status" value="1"/>
</dbReference>
<evidence type="ECO:0000256" key="9">
    <source>
        <dbReference type="ARBA" id="ARBA00023065"/>
    </source>
</evidence>
<keyword evidence="11" id="KW-0325">Glycoprotein</keyword>
<evidence type="ECO:0000256" key="2">
    <source>
        <dbReference type="ARBA" id="ARBA00022448"/>
    </source>
</evidence>
<feature type="domain" description="Ion transport" evidence="15">
    <location>
        <begin position="172"/>
        <end position="419"/>
    </location>
</feature>
<keyword evidence="8 14" id="KW-1133">Transmembrane helix</keyword>
<dbReference type="InterPro" id="IPR011992">
    <property type="entry name" value="EF-hand-dom_pair"/>
</dbReference>
<keyword evidence="9" id="KW-0406">Ion transport</keyword>
<evidence type="ECO:0000256" key="5">
    <source>
        <dbReference type="ARBA" id="ARBA00022692"/>
    </source>
</evidence>
<feature type="transmembrane region" description="Helical" evidence="14">
    <location>
        <begin position="374"/>
        <end position="391"/>
    </location>
</feature>
<keyword evidence="3" id="KW-0109">Calcium transport</keyword>
<keyword evidence="4" id="KW-0107">Calcium channel</keyword>
<dbReference type="GO" id="GO:0008331">
    <property type="term" value="F:high voltage-gated calcium channel activity"/>
    <property type="evidence" value="ECO:0007669"/>
    <property type="project" value="TreeGrafter"/>
</dbReference>
<dbReference type="Gene3D" id="1.20.120.350">
    <property type="entry name" value="Voltage-gated potassium channels. Chain C"/>
    <property type="match status" value="1"/>
</dbReference>
<comment type="subcellular location">
    <subcellularLocation>
        <location evidence="1">Membrane</location>
        <topology evidence="1">Multi-pass membrane protein</topology>
    </subcellularLocation>
</comment>
<keyword evidence="6" id="KW-0106">Calcium</keyword>
<evidence type="ECO:0000256" key="4">
    <source>
        <dbReference type="ARBA" id="ARBA00022673"/>
    </source>
</evidence>
<dbReference type="InterPro" id="IPR018247">
    <property type="entry name" value="EF_Hand_1_Ca_BS"/>
</dbReference>
<dbReference type="EMBL" id="LSRX01000538">
    <property type="protein sequence ID" value="OLP94510.1"/>
    <property type="molecule type" value="Genomic_DNA"/>
</dbReference>
<dbReference type="GO" id="GO:0005891">
    <property type="term" value="C:voltage-gated calcium channel complex"/>
    <property type="evidence" value="ECO:0007669"/>
    <property type="project" value="TreeGrafter"/>
</dbReference>
<feature type="transmembrane region" description="Helical" evidence="14">
    <location>
        <begin position="218"/>
        <end position="240"/>
    </location>
</feature>
<dbReference type="PANTHER" id="PTHR45628:SF7">
    <property type="entry name" value="VOLTAGE-DEPENDENT CALCIUM CHANNEL TYPE A SUBUNIT ALPHA-1"/>
    <property type="match status" value="1"/>
</dbReference>
<accession>A0A1Q9DHC6</accession>
<dbReference type="PANTHER" id="PTHR45628">
    <property type="entry name" value="VOLTAGE-DEPENDENT CALCIUM CHANNEL TYPE A SUBUNIT ALPHA-1"/>
    <property type="match status" value="1"/>
</dbReference>
<dbReference type="OrthoDB" id="421881at2759"/>
<dbReference type="Gene3D" id="1.10.238.10">
    <property type="entry name" value="EF-hand"/>
    <property type="match status" value="1"/>
</dbReference>
<dbReference type="InterPro" id="IPR027359">
    <property type="entry name" value="Volt_channel_dom_sf"/>
</dbReference>
<evidence type="ECO:0000256" key="14">
    <source>
        <dbReference type="SAM" id="Phobius"/>
    </source>
</evidence>